<dbReference type="InterPro" id="IPR005064">
    <property type="entry name" value="BUG"/>
</dbReference>
<dbReference type="PANTHER" id="PTHR42928">
    <property type="entry name" value="TRICARBOXYLATE-BINDING PROTEIN"/>
    <property type="match status" value="1"/>
</dbReference>
<dbReference type="InterPro" id="IPR006311">
    <property type="entry name" value="TAT_signal"/>
</dbReference>
<dbReference type="Pfam" id="PF03401">
    <property type="entry name" value="TctC"/>
    <property type="match status" value="1"/>
</dbReference>
<evidence type="ECO:0000313" key="2">
    <source>
        <dbReference type="EMBL" id="UYG51090.1"/>
    </source>
</evidence>
<reference evidence="2" key="1">
    <citation type="submission" date="2022-09" db="EMBL/GenBank/DDBJ databases">
        <title>The complete genome of Acidovorax sp. 5MLIR.</title>
        <authorList>
            <person name="Liu L."/>
            <person name="Yue J."/>
            <person name="Yang F."/>
            <person name="Yuan J."/>
            <person name="Li L."/>
        </authorList>
    </citation>
    <scope>NUCLEOTIDE SEQUENCE</scope>
    <source>
        <strain evidence="2">5MLIR</strain>
    </source>
</reference>
<proteinExistence type="inferred from homology"/>
<evidence type="ECO:0000313" key="3">
    <source>
        <dbReference type="Proteomes" id="UP001162800"/>
    </source>
</evidence>
<dbReference type="InterPro" id="IPR042100">
    <property type="entry name" value="Bug_dom1"/>
</dbReference>
<evidence type="ECO:0000256" key="1">
    <source>
        <dbReference type="ARBA" id="ARBA00006987"/>
    </source>
</evidence>
<dbReference type="EMBL" id="CP106881">
    <property type="protein sequence ID" value="UYG51090.1"/>
    <property type="molecule type" value="Genomic_DNA"/>
</dbReference>
<dbReference type="Gene3D" id="3.40.190.150">
    <property type="entry name" value="Bordetella uptake gene, domain 1"/>
    <property type="match status" value="1"/>
</dbReference>
<dbReference type="Proteomes" id="UP001162800">
    <property type="component" value="Chromosome"/>
</dbReference>
<gene>
    <name evidence="2" type="ORF">M9799_13460</name>
</gene>
<organism evidence="2 3">
    <name type="scientific">Comamonas endophytica</name>
    <dbReference type="NCBI Taxonomy" id="2949090"/>
    <lineage>
        <taxon>Bacteria</taxon>
        <taxon>Pseudomonadati</taxon>
        <taxon>Pseudomonadota</taxon>
        <taxon>Betaproteobacteria</taxon>
        <taxon>Burkholderiales</taxon>
        <taxon>Comamonadaceae</taxon>
        <taxon>Comamonas</taxon>
    </lineage>
</organism>
<keyword evidence="3" id="KW-1185">Reference proteome</keyword>
<comment type="similarity">
    <text evidence="1">Belongs to the UPF0065 (bug) family.</text>
</comment>
<name>A0ABY6G8K6_9BURK</name>
<dbReference type="Gene3D" id="3.40.190.10">
    <property type="entry name" value="Periplasmic binding protein-like II"/>
    <property type="match status" value="1"/>
</dbReference>
<dbReference type="SUPFAM" id="SSF53850">
    <property type="entry name" value="Periplasmic binding protein-like II"/>
    <property type="match status" value="1"/>
</dbReference>
<dbReference type="RefSeq" id="WP_231044985.1">
    <property type="nucleotide sequence ID" value="NZ_CP106881.1"/>
</dbReference>
<dbReference type="PIRSF" id="PIRSF017082">
    <property type="entry name" value="YflP"/>
    <property type="match status" value="1"/>
</dbReference>
<dbReference type="PROSITE" id="PS51318">
    <property type="entry name" value="TAT"/>
    <property type="match status" value="1"/>
</dbReference>
<accession>A0ABY6G8K6</accession>
<dbReference type="PANTHER" id="PTHR42928:SF5">
    <property type="entry name" value="BLR1237 PROTEIN"/>
    <property type="match status" value="1"/>
</dbReference>
<sequence length="332" mass="34526">MTMNRREWLGAAGAGGAGALLASLGMQAHAQAALESLNIVTGFAPGGTSDAICRRVGTHLAPGYAKTAVVENRTGAGGQIAINYIKGRPGDGTTLLQTPTSMLSIYPHIYSKLSYDPVTDLAPVSLGCVFDFGFAVGPAVPAQVANVREFLAWAKANPQGANFGSPAPGSTPHFIGALLGQHGGVDLKHAGYRGTQPALLDMMGGNVSAVSGPLGDMLQHLSSGKLRILGVSGQRRSRFAPQVPTLVEQGYADMAHSEWFAFLMPAKTPPELVQRLNGHLRSALASKDVVDSLATFGLEAMSSTPGELATLVKSELAKWGPIVRRVGFTAEG</sequence>
<dbReference type="CDD" id="cd13579">
    <property type="entry name" value="PBP2_Bug_NagM"/>
    <property type="match status" value="1"/>
</dbReference>
<protein>
    <submittedName>
        <fullName evidence="2">Bug family tripartite tricarboxylate transporter substrate binding protein</fullName>
    </submittedName>
</protein>